<evidence type="ECO:0000313" key="3">
    <source>
        <dbReference type="Proteomes" id="UP001233999"/>
    </source>
</evidence>
<dbReference type="Proteomes" id="UP001233999">
    <property type="component" value="Unassembled WGS sequence"/>
</dbReference>
<protein>
    <submittedName>
        <fullName evidence="2">Uncharacterized protein</fullName>
    </submittedName>
</protein>
<accession>A0AAD7ZE83</accession>
<evidence type="ECO:0000256" key="1">
    <source>
        <dbReference type="SAM" id="Phobius"/>
    </source>
</evidence>
<comment type="caution">
    <text evidence="2">The sequence shown here is derived from an EMBL/GenBank/DDBJ whole genome shotgun (WGS) entry which is preliminary data.</text>
</comment>
<feature type="non-terminal residue" evidence="2">
    <location>
        <position position="1"/>
    </location>
</feature>
<feature type="transmembrane region" description="Helical" evidence="1">
    <location>
        <begin position="91"/>
        <end position="119"/>
    </location>
</feature>
<gene>
    <name evidence="2" type="ORF">L9F63_004900</name>
</gene>
<reference evidence="2" key="2">
    <citation type="submission" date="2023-05" db="EMBL/GenBank/DDBJ databases">
        <authorList>
            <person name="Fouks B."/>
        </authorList>
    </citation>
    <scope>NUCLEOTIDE SEQUENCE</scope>
    <source>
        <strain evidence="2">Stay&amp;Tobe</strain>
        <tissue evidence="2">Testes</tissue>
    </source>
</reference>
<reference evidence="2" key="1">
    <citation type="journal article" date="2023" name="IScience">
        <title>Live-bearing cockroach genome reveals convergent evolutionary mechanisms linked to viviparity in insects and beyond.</title>
        <authorList>
            <person name="Fouks B."/>
            <person name="Harrison M.C."/>
            <person name="Mikhailova A.A."/>
            <person name="Marchal E."/>
            <person name="English S."/>
            <person name="Carruthers M."/>
            <person name="Jennings E.C."/>
            <person name="Chiamaka E.L."/>
            <person name="Frigard R.A."/>
            <person name="Pippel M."/>
            <person name="Attardo G.M."/>
            <person name="Benoit J.B."/>
            <person name="Bornberg-Bauer E."/>
            <person name="Tobe S.S."/>
        </authorList>
    </citation>
    <scope>NUCLEOTIDE SEQUENCE</scope>
    <source>
        <strain evidence="2">Stay&amp;Tobe</strain>
    </source>
</reference>
<evidence type="ECO:0000313" key="2">
    <source>
        <dbReference type="EMBL" id="KAJ9578886.1"/>
    </source>
</evidence>
<keyword evidence="1" id="KW-0812">Transmembrane</keyword>
<feature type="non-terminal residue" evidence="2">
    <location>
        <position position="122"/>
    </location>
</feature>
<dbReference type="AlphaFoldDB" id="A0AAD7ZE83"/>
<keyword evidence="3" id="KW-1185">Reference proteome</keyword>
<keyword evidence="1" id="KW-1133">Transmembrane helix</keyword>
<name>A0AAD7ZE83_DIPPU</name>
<sequence>CRPVRTSLIISKVQYFLSKRLSVLDFWFNLKILVHRDSNPQSFGIVRKAHLEKAAPPLQERRSTHRSNEFVINMNKLVYALKIYHINFCKFLVQFTVILIDVTLDFMLGIFLLHLLVLFTLF</sequence>
<proteinExistence type="predicted"/>
<organism evidence="2 3">
    <name type="scientific">Diploptera punctata</name>
    <name type="common">Pacific beetle cockroach</name>
    <dbReference type="NCBI Taxonomy" id="6984"/>
    <lineage>
        <taxon>Eukaryota</taxon>
        <taxon>Metazoa</taxon>
        <taxon>Ecdysozoa</taxon>
        <taxon>Arthropoda</taxon>
        <taxon>Hexapoda</taxon>
        <taxon>Insecta</taxon>
        <taxon>Pterygota</taxon>
        <taxon>Neoptera</taxon>
        <taxon>Polyneoptera</taxon>
        <taxon>Dictyoptera</taxon>
        <taxon>Blattodea</taxon>
        <taxon>Blaberoidea</taxon>
        <taxon>Blaberidae</taxon>
        <taxon>Diplopterinae</taxon>
        <taxon>Diploptera</taxon>
    </lineage>
</organism>
<keyword evidence="1" id="KW-0472">Membrane</keyword>
<dbReference type="EMBL" id="JASPKZ010008856">
    <property type="protein sequence ID" value="KAJ9578886.1"/>
    <property type="molecule type" value="Genomic_DNA"/>
</dbReference>